<dbReference type="AlphaFoldDB" id="A0A1Y3B5C0"/>
<dbReference type="Pfam" id="PF00335">
    <property type="entry name" value="Tetraspanin"/>
    <property type="match status" value="1"/>
</dbReference>
<dbReference type="Proteomes" id="UP000194236">
    <property type="component" value="Unassembled WGS sequence"/>
</dbReference>
<keyword evidence="3 5" id="KW-1133">Transmembrane helix</keyword>
<keyword evidence="7" id="KW-1185">Reference proteome</keyword>
<evidence type="ECO:0000256" key="2">
    <source>
        <dbReference type="ARBA" id="ARBA00022692"/>
    </source>
</evidence>
<gene>
    <name evidence="6" type="ORF">BLA29_012000</name>
</gene>
<dbReference type="PRINTS" id="PR00259">
    <property type="entry name" value="TMFOUR"/>
</dbReference>
<dbReference type="OrthoDB" id="6505042at2759"/>
<feature type="transmembrane region" description="Helical" evidence="5">
    <location>
        <begin position="12"/>
        <end position="35"/>
    </location>
</feature>
<reference evidence="6 7" key="1">
    <citation type="submission" date="2017-03" db="EMBL/GenBank/DDBJ databases">
        <title>Genome Survey of Euroglyphus maynei.</title>
        <authorList>
            <person name="Arlian L.G."/>
            <person name="Morgan M.S."/>
            <person name="Rider S.D."/>
        </authorList>
    </citation>
    <scope>NUCLEOTIDE SEQUENCE [LARGE SCALE GENOMIC DNA]</scope>
    <source>
        <strain evidence="6">Arlian Lab</strain>
        <tissue evidence="6">Whole body</tissue>
    </source>
</reference>
<evidence type="ECO:0000256" key="3">
    <source>
        <dbReference type="ARBA" id="ARBA00022989"/>
    </source>
</evidence>
<evidence type="ECO:0000256" key="4">
    <source>
        <dbReference type="ARBA" id="ARBA00023136"/>
    </source>
</evidence>
<feature type="transmembrane region" description="Helical" evidence="5">
    <location>
        <begin position="55"/>
        <end position="76"/>
    </location>
</feature>
<evidence type="ECO:0000313" key="6">
    <source>
        <dbReference type="EMBL" id="OTF76031.1"/>
    </source>
</evidence>
<sequence length="136" mass="14915">MAKTCGSGLIKLALIIINFVFLILGGVVTFVGYKLTDLNNKASGAFTLAEIDFKSISWVVLAVGVIILLIAALGFFGSCCESSAMLNIYGFLLIALIVAEIYVVVRSIKSNVNVSFSFWHCINFFHTFFLKKNFID</sequence>
<evidence type="ECO:0000313" key="7">
    <source>
        <dbReference type="Proteomes" id="UP000194236"/>
    </source>
</evidence>
<name>A0A1Y3B5C0_EURMA</name>
<keyword evidence="2 5" id="KW-0812">Transmembrane</keyword>
<dbReference type="EMBL" id="MUJZ01039358">
    <property type="protein sequence ID" value="OTF76031.1"/>
    <property type="molecule type" value="Genomic_DNA"/>
</dbReference>
<accession>A0A1Y3B5C0</accession>
<dbReference type="InterPro" id="IPR018499">
    <property type="entry name" value="Tetraspanin/Peripherin"/>
</dbReference>
<evidence type="ECO:0000256" key="1">
    <source>
        <dbReference type="ARBA" id="ARBA00004141"/>
    </source>
</evidence>
<protein>
    <submittedName>
        <fullName evidence="6">Uncharacterized protein</fullName>
    </submittedName>
</protein>
<evidence type="ECO:0000256" key="5">
    <source>
        <dbReference type="SAM" id="Phobius"/>
    </source>
</evidence>
<comment type="subcellular location">
    <subcellularLocation>
        <location evidence="1">Membrane</location>
        <topology evidence="1">Multi-pass membrane protein</topology>
    </subcellularLocation>
</comment>
<proteinExistence type="predicted"/>
<comment type="caution">
    <text evidence="6">The sequence shown here is derived from an EMBL/GenBank/DDBJ whole genome shotgun (WGS) entry which is preliminary data.</text>
</comment>
<organism evidence="6 7">
    <name type="scientific">Euroglyphus maynei</name>
    <name type="common">Mayne's house dust mite</name>
    <dbReference type="NCBI Taxonomy" id="6958"/>
    <lineage>
        <taxon>Eukaryota</taxon>
        <taxon>Metazoa</taxon>
        <taxon>Ecdysozoa</taxon>
        <taxon>Arthropoda</taxon>
        <taxon>Chelicerata</taxon>
        <taxon>Arachnida</taxon>
        <taxon>Acari</taxon>
        <taxon>Acariformes</taxon>
        <taxon>Sarcoptiformes</taxon>
        <taxon>Astigmata</taxon>
        <taxon>Psoroptidia</taxon>
        <taxon>Analgoidea</taxon>
        <taxon>Pyroglyphidae</taxon>
        <taxon>Pyroglyphinae</taxon>
        <taxon>Euroglyphus</taxon>
    </lineage>
</organism>
<keyword evidence="4 5" id="KW-0472">Membrane</keyword>
<dbReference type="GO" id="GO:0016020">
    <property type="term" value="C:membrane"/>
    <property type="evidence" value="ECO:0007669"/>
    <property type="project" value="UniProtKB-SubCell"/>
</dbReference>
<feature type="transmembrane region" description="Helical" evidence="5">
    <location>
        <begin position="88"/>
        <end position="105"/>
    </location>
</feature>